<evidence type="ECO:0000313" key="2">
    <source>
        <dbReference type="Proteomes" id="UP001642484"/>
    </source>
</evidence>
<dbReference type="Proteomes" id="UP001642484">
    <property type="component" value="Unassembled WGS sequence"/>
</dbReference>
<protein>
    <submittedName>
        <fullName evidence="1">Uncharacterized protein</fullName>
    </submittedName>
</protein>
<accession>A0ABP0H6Q9</accession>
<gene>
    <name evidence="1" type="ORF">CCMP2556_LOCUS318</name>
</gene>
<keyword evidence="2" id="KW-1185">Reference proteome</keyword>
<name>A0ABP0H6Q9_9DINO</name>
<organism evidence="1 2">
    <name type="scientific">Durusdinium trenchii</name>
    <dbReference type="NCBI Taxonomy" id="1381693"/>
    <lineage>
        <taxon>Eukaryota</taxon>
        <taxon>Sar</taxon>
        <taxon>Alveolata</taxon>
        <taxon>Dinophyceae</taxon>
        <taxon>Suessiales</taxon>
        <taxon>Symbiodiniaceae</taxon>
        <taxon>Durusdinium</taxon>
    </lineage>
</organism>
<dbReference type="EMBL" id="CAXAMN010000015">
    <property type="protein sequence ID" value="CAK8985906.1"/>
    <property type="molecule type" value="Genomic_DNA"/>
</dbReference>
<reference evidence="1 2" key="1">
    <citation type="submission" date="2024-02" db="EMBL/GenBank/DDBJ databases">
        <authorList>
            <person name="Chen Y."/>
            <person name="Shah S."/>
            <person name="Dougan E. K."/>
            <person name="Thang M."/>
            <person name="Chan C."/>
        </authorList>
    </citation>
    <scope>NUCLEOTIDE SEQUENCE [LARGE SCALE GENOMIC DNA]</scope>
</reference>
<evidence type="ECO:0000313" key="1">
    <source>
        <dbReference type="EMBL" id="CAK8985906.1"/>
    </source>
</evidence>
<proteinExistence type="predicted"/>
<comment type="caution">
    <text evidence="1">The sequence shown here is derived from an EMBL/GenBank/DDBJ whole genome shotgun (WGS) entry which is preliminary data.</text>
</comment>
<sequence>MRQQFQRSLEDVKELLQQVDLESMANTIEEVAQVVDSIHDLEAMFEAAGRDPEGRDPESCEEQARQTLEVAANCIPNAVDAINRCRSPNTATKVSTALQDFAGFTEKSVALGLPLVKKKKPKGQTQPDMLILVASPVNCCGST</sequence>